<keyword evidence="3" id="KW-1185">Reference proteome</keyword>
<name>A0A5J5CS67_9PERO</name>
<evidence type="ECO:0000313" key="2">
    <source>
        <dbReference type="EMBL" id="KAA8584567.1"/>
    </source>
</evidence>
<dbReference type="AlphaFoldDB" id="A0A5J5CS67"/>
<proteinExistence type="predicted"/>
<dbReference type="Proteomes" id="UP000327493">
    <property type="component" value="Chromosome 16"/>
</dbReference>
<protein>
    <submittedName>
        <fullName evidence="2">Uncharacterized protein</fullName>
    </submittedName>
</protein>
<reference evidence="2 3" key="1">
    <citation type="submission" date="2019-08" db="EMBL/GenBank/DDBJ databases">
        <title>A chromosome-level genome assembly, high-density linkage maps, and genome scans reveal the genomic architecture of hybrid incompatibilities underlying speciation via character displacement in darters (Percidae: Etheostominae).</title>
        <authorList>
            <person name="Moran R.L."/>
            <person name="Catchen J.M."/>
            <person name="Fuller R.C."/>
        </authorList>
    </citation>
    <scope>NUCLEOTIDE SEQUENCE [LARGE SCALE GENOMIC DNA]</scope>
    <source>
        <strain evidence="2">EspeVRDwgs_2016</strain>
        <tissue evidence="2">Muscle</tissue>
    </source>
</reference>
<comment type="caution">
    <text evidence="2">The sequence shown here is derived from an EMBL/GenBank/DDBJ whole genome shotgun (WGS) entry which is preliminary data.</text>
</comment>
<dbReference type="EMBL" id="VOFY01000016">
    <property type="protein sequence ID" value="KAA8584567.1"/>
    <property type="molecule type" value="Genomic_DNA"/>
</dbReference>
<sequence length="105" mass="11797">MLQQHMEQRRETAGLNPMDKGHIKSKQELSVLQPPKLTALTLDGDDPDLHHPQLLQSPEPLLTWLPYQGVKLQHPAASTSEEEGMSKQHMALPCQSHACKWSTLT</sequence>
<feature type="compositionally biased region" description="Basic and acidic residues" evidence="1">
    <location>
        <begin position="1"/>
        <end position="12"/>
    </location>
</feature>
<organism evidence="2 3">
    <name type="scientific">Etheostoma spectabile</name>
    <name type="common">orangethroat darter</name>
    <dbReference type="NCBI Taxonomy" id="54343"/>
    <lineage>
        <taxon>Eukaryota</taxon>
        <taxon>Metazoa</taxon>
        <taxon>Chordata</taxon>
        <taxon>Craniata</taxon>
        <taxon>Vertebrata</taxon>
        <taxon>Euteleostomi</taxon>
        <taxon>Actinopterygii</taxon>
        <taxon>Neopterygii</taxon>
        <taxon>Teleostei</taxon>
        <taxon>Neoteleostei</taxon>
        <taxon>Acanthomorphata</taxon>
        <taxon>Eupercaria</taxon>
        <taxon>Perciformes</taxon>
        <taxon>Percoidei</taxon>
        <taxon>Percidae</taxon>
        <taxon>Etheostomatinae</taxon>
        <taxon>Etheostoma</taxon>
    </lineage>
</organism>
<feature type="non-terminal residue" evidence="2">
    <location>
        <position position="105"/>
    </location>
</feature>
<feature type="region of interest" description="Disordered" evidence="1">
    <location>
        <begin position="1"/>
        <end position="50"/>
    </location>
</feature>
<accession>A0A5J5CS67</accession>
<evidence type="ECO:0000256" key="1">
    <source>
        <dbReference type="SAM" id="MobiDB-lite"/>
    </source>
</evidence>
<gene>
    <name evidence="2" type="ORF">FQN60_008352</name>
</gene>
<evidence type="ECO:0000313" key="3">
    <source>
        <dbReference type="Proteomes" id="UP000327493"/>
    </source>
</evidence>